<dbReference type="EMBL" id="CAFBND010000044">
    <property type="protein sequence ID" value="CAB4943883.1"/>
    <property type="molecule type" value="Genomic_DNA"/>
</dbReference>
<evidence type="ECO:0000313" key="1">
    <source>
        <dbReference type="EMBL" id="CAB4850713.1"/>
    </source>
</evidence>
<dbReference type="EMBL" id="CAFBIZ010000133">
    <property type="protein sequence ID" value="CAB4850713.1"/>
    <property type="molecule type" value="Genomic_DNA"/>
</dbReference>
<reference evidence="1" key="1">
    <citation type="submission" date="2020-05" db="EMBL/GenBank/DDBJ databases">
        <authorList>
            <person name="Chiriac C."/>
            <person name="Salcher M."/>
            <person name="Ghai R."/>
            <person name="Kavagutti S V."/>
        </authorList>
    </citation>
    <scope>NUCLEOTIDE SEQUENCE</scope>
</reference>
<evidence type="ECO:0000313" key="3">
    <source>
        <dbReference type="EMBL" id="CAB5031789.1"/>
    </source>
</evidence>
<dbReference type="EMBL" id="CAFBPU010000018">
    <property type="protein sequence ID" value="CAB5031789.1"/>
    <property type="molecule type" value="Genomic_DNA"/>
</dbReference>
<dbReference type="CDD" id="cd06558">
    <property type="entry name" value="crotonase-like"/>
    <property type="match status" value="1"/>
</dbReference>
<dbReference type="InterPro" id="IPR029045">
    <property type="entry name" value="ClpP/crotonase-like_dom_sf"/>
</dbReference>
<dbReference type="GO" id="GO:0006635">
    <property type="term" value="P:fatty acid beta-oxidation"/>
    <property type="evidence" value="ECO:0007669"/>
    <property type="project" value="TreeGrafter"/>
</dbReference>
<dbReference type="SUPFAM" id="SSF52096">
    <property type="entry name" value="ClpP/crotonase"/>
    <property type="match status" value="1"/>
</dbReference>
<protein>
    <submittedName>
        <fullName evidence="1">Unannotated protein</fullName>
    </submittedName>
</protein>
<proteinExistence type="predicted"/>
<dbReference type="PANTHER" id="PTHR11941">
    <property type="entry name" value="ENOYL-COA HYDRATASE-RELATED"/>
    <property type="match status" value="1"/>
</dbReference>
<accession>A0A6J7C4M6</accession>
<dbReference type="GO" id="GO:0003824">
    <property type="term" value="F:catalytic activity"/>
    <property type="evidence" value="ECO:0007669"/>
    <property type="project" value="UniProtKB-ARBA"/>
</dbReference>
<organism evidence="1">
    <name type="scientific">freshwater metagenome</name>
    <dbReference type="NCBI Taxonomy" id="449393"/>
    <lineage>
        <taxon>unclassified sequences</taxon>
        <taxon>metagenomes</taxon>
        <taxon>ecological metagenomes</taxon>
    </lineage>
</organism>
<dbReference type="PANTHER" id="PTHR11941:SF54">
    <property type="entry name" value="ENOYL-COA HYDRATASE, MITOCHONDRIAL"/>
    <property type="match status" value="1"/>
</dbReference>
<name>A0A6J7C4M6_9ZZZZ</name>
<gene>
    <name evidence="1" type="ORF">UFOPK3268_01058</name>
    <name evidence="2" type="ORF">UFOPK3752_01233</name>
    <name evidence="3" type="ORF">UFOPK4150_01057</name>
</gene>
<dbReference type="Pfam" id="PF00378">
    <property type="entry name" value="ECH_1"/>
    <property type="match status" value="1"/>
</dbReference>
<dbReference type="InterPro" id="IPR001753">
    <property type="entry name" value="Enoyl-CoA_hydra/iso"/>
</dbReference>
<evidence type="ECO:0000313" key="2">
    <source>
        <dbReference type="EMBL" id="CAB4943883.1"/>
    </source>
</evidence>
<dbReference type="AlphaFoldDB" id="A0A6J7C4M6"/>
<dbReference type="Gene3D" id="3.90.226.10">
    <property type="entry name" value="2-enoyl-CoA Hydratase, Chain A, domain 1"/>
    <property type="match status" value="1"/>
</dbReference>
<sequence>MSVGSADQAEGAGPLWSVEMRGRVAIATYFNPPMNYATSAAVRELSLLVDSWADPAIRAVVLGGANPGRFITHFDVSEILSTNVDRERFIAAGPKINYEVHDLLNRLHSLDKPVIAALNGDTMGFGFELSLATDFRIGQYGDFRYGLPEVRLGILPGGTGTQRLARLVGVNRALELILRARVFTPEEALEMGAVSELADDALARAIVIATEIANLPAGAVGIAKRVIYQARELTMAAASVMEIDAAFRAKLDPESVTRMSEYVALPFEDRRAWLDQASRPDSH</sequence>